<dbReference type="Proteomes" id="UP000256345">
    <property type="component" value="Unassembled WGS sequence"/>
</dbReference>
<proteinExistence type="predicted"/>
<dbReference type="EMBL" id="QUMU01000016">
    <property type="protein sequence ID" value="REG23542.1"/>
    <property type="molecule type" value="Genomic_DNA"/>
</dbReference>
<organism evidence="1 2">
    <name type="scientific">Archangium gephyra</name>
    <dbReference type="NCBI Taxonomy" id="48"/>
    <lineage>
        <taxon>Bacteria</taxon>
        <taxon>Pseudomonadati</taxon>
        <taxon>Myxococcota</taxon>
        <taxon>Myxococcia</taxon>
        <taxon>Myxococcales</taxon>
        <taxon>Cystobacterineae</taxon>
        <taxon>Archangiaceae</taxon>
        <taxon>Archangium</taxon>
    </lineage>
</organism>
<gene>
    <name evidence="1" type="ORF">ATI61_11610</name>
</gene>
<keyword evidence="2" id="KW-1185">Reference proteome</keyword>
<evidence type="ECO:0000313" key="1">
    <source>
        <dbReference type="EMBL" id="REG23542.1"/>
    </source>
</evidence>
<reference evidence="1 2" key="1">
    <citation type="submission" date="2018-08" db="EMBL/GenBank/DDBJ databases">
        <title>Genomic Encyclopedia of Archaeal and Bacterial Type Strains, Phase II (KMG-II): from individual species to whole genera.</title>
        <authorList>
            <person name="Goeker M."/>
        </authorList>
    </citation>
    <scope>NUCLEOTIDE SEQUENCE [LARGE SCALE GENOMIC DNA]</scope>
    <source>
        <strain evidence="1 2">DSM 2261</strain>
    </source>
</reference>
<sequence>MGTVIHFRKAVSAMNQAAEVINLDEFRKRREAHTPAMARMPASLPVWSPVWVWVMVYPHPAAR</sequence>
<evidence type="ECO:0000313" key="2">
    <source>
        <dbReference type="Proteomes" id="UP000256345"/>
    </source>
</evidence>
<name>A0ABX9JP37_9BACT</name>
<comment type="caution">
    <text evidence="1">The sequence shown here is derived from an EMBL/GenBank/DDBJ whole genome shotgun (WGS) entry which is preliminary data.</text>
</comment>
<accession>A0ABX9JP37</accession>
<protein>
    <submittedName>
        <fullName evidence="1">Uncharacterized protein</fullName>
    </submittedName>
</protein>